<organism evidence="2">
    <name type="scientific">bioreactor metagenome</name>
    <dbReference type="NCBI Taxonomy" id="1076179"/>
    <lineage>
        <taxon>unclassified sequences</taxon>
        <taxon>metagenomes</taxon>
        <taxon>ecological metagenomes</taxon>
    </lineage>
</organism>
<dbReference type="AlphaFoldDB" id="A0A645HZC3"/>
<evidence type="ECO:0000256" key="1">
    <source>
        <dbReference type="SAM" id="Phobius"/>
    </source>
</evidence>
<sequence>MPASIASSIIICIVGTSIIGNISFDIDFVIGKNLVPKPAAGITAFLIFLSIIITYSLFALIHHSLFFLDPLVAVHLKMRFYL</sequence>
<accession>A0A645HZC3</accession>
<gene>
    <name evidence="2" type="ORF">SDC9_191966</name>
</gene>
<keyword evidence="1" id="KW-0472">Membrane</keyword>
<keyword evidence="1" id="KW-0812">Transmembrane</keyword>
<comment type="caution">
    <text evidence="2">The sequence shown here is derived from an EMBL/GenBank/DDBJ whole genome shotgun (WGS) entry which is preliminary data.</text>
</comment>
<keyword evidence="1" id="KW-1133">Transmembrane helix</keyword>
<feature type="transmembrane region" description="Helical" evidence="1">
    <location>
        <begin position="6"/>
        <end position="30"/>
    </location>
</feature>
<protein>
    <submittedName>
        <fullName evidence="2">Uncharacterized protein</fullName>
    </submittedName>
</protein>
<feature type="transmembrane region" description="Helical" evidence="1">
    <location>
        <begin position="42"/>
        <end position="61"/>
    </location>
</feature>
<dbReference type="EMBL" id="VSSQ01103508">
    <property type="protein sequence ID" value="MPN44401.1"/>
    <property type="molecule type" value="Genomic_DNA"/>
</dbReference>
<name>A0A645HZC3_9ZZZZ</name>
<proteinExistence type="predicted"/>
<evidence type="ECO:0000313" key="2">
    <source>
        <dbReference type="EMBL" id="MPN44401.1"/>
    </source>
</evidence>
<reference evidence="2" key="1">
    <citation type="submission" date="2019-08" db="EMBL/GenBank/DDBJ databases">
        <authorList>
            <person name="Kucharzyk K."/>
            <person name="Murdoch R.W."/>
            <person name="Higgins S."/>
            <person name="Loffler F."/>
        </authorList>
    </citation>
    <scope>NUCLEOTIDE SEQUENCE</scope>
</reference>